<feature type="non-terminal residue" evidence="1">
    <location>
        <position position="30"/>
    </location>
</feature>
<comment type="caution">
    <text evidence="1">The sequence shown here is derived from an EMBL/GenBank/DDBJ whole genome shotgun (WGS) entry which is preliminary data.</text>
</comment>
<name>A0A0F8Z533_9ZZZZ</name>
<gene>
    <name evidence="1" type="ORF">LCGC14_3013690</name>
</gene>
<sequence length="30" mass="3160">MNATNCLFCYKPGAPRVEEGEVEGTGSLSV</sequence>
<organism evidence="1">
    <name type="scientific">marine sediment metagenome</name>
    <dbReference type="NCBI Taxonomy" id="412755"/>
    <lineage>
        <taxon>unclassified sequences</taxon>
        <taxon>metagenomes</taxon>
        <taxon>ecological metagenomes</taxon>
    </lineage>
</organism>
<dbReference type="EMBL" id="LAZR01062441">
    <property type="protein sequence ID" value="KKK61504.1"/>
    <property type="molecule type" value="Genomic_DNA"/>
</dbReference>
<proteinExistence type="predicted"/>
<dbReference type="AlphaFoldDB" id="A0A0F8Z533"/>
<accession>A0A0F8Z533</accession>
<protein>
    <submittedName>
        <fullName evidence="1">Uncharacterized protein</fullName>
    </submittedName>
</protein>
<evidence type="ECO:0000313" key="1">
    <source>
        <dbReference type="EMBL" id="KKK61504.1"/>
    </source>
</evidence>
<reference evidence="1" key="1">
    <citation type="journal article" date="2015" name="Nature">
        <title>Complex archaea that bridge the gap between prokaryotes and eukaryotes.</title>
        <authorList>
            <person name="Spang A."/>
            <person name="Saw J.H."/>
            <person name="Jorgensen S.L."/>
            <person name="Zaremba-Niedzwiedzka K."/>
            <person name="Martijn J."/>
            <person name="Lind A.E."/>
            <person name="van Eijk R."/>
            <person name="Schleper C."/>
            <person name="Guy L."/>
            <person name="Ettema T.J."/>
        </authorList>
    </citation>
    <scope>NUCLEOTIDE SEQUENCE</scope>
</reference>